<protein>
    <recommendedName>
        <fullName evidence="4">BlaR1 peptidase M56</fullName>
    </recommendedName>
</protein>
<keyword evidence="3" id="KW-1185">Reference proteome</keyword>
<feature type="transmembrane region" description="Helical" evidence="1">
    <location>
        <begin position="49"/>
        <end position="67"/>
    </location>
</feature>
<dbReference type="EMBL" id="FOKV01000001">
    <property type="protein sequence ID" value="SFB89677.1"/>
    <property type="molecule type" value="Genomic_DNA"/>
</dbReference>
<keyword evidence="1" id="KW-0812">Transmembrane</keyword>
<evidence type="ECO:0000313" key="3">
    <source>
        <dbReference type="Proteomes" id="UP000199438"/>
    </source>
</evidence>
<dbReference type="STRING" id="1334022.SAMN04487907_1011083"/>
<accession>A0A1I1ERQ4</accession>
<name>A0A1I1ERQ4_9FLAO</name>
<evidence type="ECO:0000256" key="1">
    <source>
        <dbReference type="SAM" id="Phobius"/>
    </source>
</evidence>
<reference evidence="3" key="1">
    <citation type="submission" date="2016-10" db="EMBL/GenBank/DDBJ databases">
        <authorList>
            <person name="Varghese N."/>
            <person name="Submissions S."/>
        </authorList>
    </citation>
    <scope>NUCLEOTIDE SEQUENCE [LARGE SCALE GENOMIC DNA]</scope>
    <source>
        <strain evidence="3">DSM 24499</strain>
    </source>
</reference>
<dbReference type="RefSeq" id="WP_092540318.1">
    <property type="nucleotide sequence ID" value="NZ_FOKV01000001.1"/>
</dbReference>
<evidence type="ECO:0008006" key="4">
    <source>
        <dbReference type="Google" id="ProtNLM"/>
    </source>
</evidence>
<dbReference type="AlphaFoldDB" id="A0A1I1ERQ4"/>
<keyword evidence="1" id="KW-1133">Transmembrane helix</keyword>
<gene>
    <name evidence="2" type="ORF">SAMN04487907_1011083</name>
</gene>
<keyword evidence="1" id="KW-0472">Membrane</keyword>
<proteinExistence type="predicted"/>
<sequence length="108" mass="13273">MILVNKHILGKNFIAVTIWPVIFVKDADYMQDEMLLNHEKIHLRQQLELLVVFFYIFYAAEFIFRWIKYKNAMTAYRNISFEVEAYAHEKDEDYLRSRKAFSFLKYYR</sequence>
<organism evidence="2 3">
    <name type="scientific">Zunongwangia mangrovi</name>
    <dbReference type="NCBI Taxonomy" id="1334022"/>
    <lineage>
        <taxon>Bacteria</taxon>
        <taxon>Pseudomonadati</taxon>
        <taxon>Bacteroidota</taxon>
        <taxon>Flavobacteriia</taxon>
        <taxon>Flavobacteriales</taxon>
        <taxon>Flavobacteriaceae</taxon>
        <taxon>Zunongwangia</taxon>
    </lineage>
</organism>
<evidence type="ECO:0000313" key="2">
    <source>
        <dbReference type="EMBL" id="SFB89677.1"/>
    </source>
</evidence>
<dbReference type="Proteomes" id="UP000199438">
    <property type="component" value="Unassembled WGS sequence"/>
</dbReference>
<dbReference type="OrthoDB" id="1027344at2"/>